<comment type="caution">
    <text evidence="6">The sequence shown here is derived from an EMBL/GenBank/DDBJ whole genome shotgun (WGS) entry which is preliminary data.</text>
</comment>
<evidence type="ECO:0000256" key="4">
    <source>
        <dbReference type="SAM" id="MobiDB-lite"/>
    </source>
</evidence>
<dbReference type="Pfam" id="PF13920">
    <property type="entry name" value="zf-C3HC4_3"/>
    <property type="match status" value="1"/>
</dbReference>
<dbReference type="Proteomes" id="UP001461498">
    <property type="component" value="Unassembled WGS sequence"/>
</dbReference>
<name>A0AAW1CWN9_9HEMI</name>
<evidence type="ECO:0000256" key="2">
    <source>
        <dbReference type="ARBA" id="ARBA00022833"/>
    </source>
</evidence>
<keyword evidence="1 3" id="KW-0479">Metal-binding</keyword>
<keyword evidence="1 3" id="KW-0863">Zinc-finger</keyword>
<dbReference type="InterPro" id="IPR001841">
    <property type="entry name" value="Znf_RING"/>
</dbReference>
<dbReference type="InterPro" id="IPR013083">
    <property type="entry name" value="Znf_RING/FYVE/PHD"/>
</dbReference>
<dbReference type="SUPFAM" id="SSF57850">
    <property type="entry name" value="RING/U-box"/>
    <property type="match status" value="1"/>
</dbReference>
<protein>
    <recommendedName>
        <fullName evidence="5">RING-type domain-containing protein</fullName>
    </recommendedName>
</protein>
<accession>A0AAW1CWN9</accession>
<dbReference type="SMART" id="SM00184">
    <property type="entry name" value="RING"/>
    <property type="match status" value="1"/>
</dbReference>
<keyword evidence="7" id="KW-1185">Reference proteome</keyword>
<gene>
    <name evidence="6" type="ORF">O3M35_011562</name>
</gene>
<proteinExistence type="predicted"/>
<sequence length="318" mass="36458">MSFKSEEEEEAQFREAIMNIGRDVRELILDAINADELTKNEDLYEKGANREKVENTENRRNIENRINAENRVHQSPMNVFQLRDNTMIVVEVQGAINGGSYRGRARARNRRQRNPDRSRSNLRSAEERAPSSRDTQDLLDCLVRLEEAAQCTRSCRCERTDGSTEEVMLPTEPLELNPLSAPSAEDTEEAEVEDLIYEEITLDTIHNRRATKSWRSVPKYKLSRTEALQQEADLYHFFINEKNHEDTIPTGDDDSLCVVCQDNKATRVVIPCGHQCLCQQCARRMALMKTTSTFGEIIPKHCPLCRAVISLLICPKRC</sequence>
<dbReference type="GO" id="GO:0008270">
    <property type="term" value="F:zinc ion binding"/>
    <property type="evidence" value="ECO:0007669"/>
    <property type="project" value="UniProtKB-KW"/>
</dbReference>
<evidence type="ECO:0000256" key="3">
    <source>
        <dbReference type="PROSITE-ProRule" id="PRU00175"/>
    </source>
</evidence>
<feature type="region of interest" description="Disordered" evidence="4">
    <location>
        <begin position="101"/>
        <end position="135"/>
    </location>
</feature>
<dbReference type="AlphaFoldDB" id="A0AAW1CWN9"/>
<dbReference type="CDD" id="cd16649">
    <property type="entry name" value="mRING-HC-C3HC5_CGRF1-like"/>
    <property type="match status" value="1"/>
</dbReference>
<dbReference type="PROSITE" id="PS50089">
    <property type="entry name" value="ZF_RING_2"/>
    <property type="match status" value="1"/>
</dbReference>
<evidence type="ECO:0000313" key="7">
    <source>
        <dbReference type="Proteomes" id="UP001461498"/>
    </source>
</evidence>
<feature type="compositionally biased region" description="Basic and acidic residues" evidence="4">
    <location>
        <begin position="113"/>
        <end position="135"/>
    </location>
</feature>
<dbReference type="PANTHER" id="PTHR22696">
    <property type="entry name" value="E3 UBIQUITIN-PROTEIN LIGASE RNF26"/>
    <property type="match status" value="1"/>
</dbReference>
<reference evidence="6 7" key="1">
    <citation type="submission" date="2022-12" db="EMBL/GenBank/DDBJ databases">
        <title>Chromosome-level genome assembly of true bugs.</title>
        <authorList>
            <person name="Ma L."/>
            <person name="Li H."/>
        </authorList>
    </citation>
    <scope>NUCLEOTIDE SEQUENCE [LARGE SCALE GENOMIC DNA]</scope>
    <source>
        <strain evidence="6">Lab_2022b</strain>
    </source>
</reference>
<dbReference type="Gene3D" id="3.30.40.10">
    <property type="entry name" value="Zinc/RING finger domain, C3HC4 (zinc finger)"/>
    <property type="match status" value="1"/>
</dbReference>
<feature type="domain" description="RING-type" evidence="5">
    <location>
        <begin position="257"/>
        <end position="306"/>
    </location>
</feature>
<evidence type="ECO:0000313" key="6">
    <source>
        <dbReference type="EMBL" id="KAK9502871.1"/>
    </source>
</evidence>
<organism evidence="6 7">
    <name type="scientific">Rhynocoris fuscipes</name>
    <dbReference type="NCBI Taxonomy" id="488301"/>
    <lineage>
        <taxon>Eukaryota</taxon>
        <taxon>Metazoa</taxon>
        <taxon>Ecdysozoa</taxon>
        <taxon>Arthropoda</taxon>
        <taxon>Hexapoda</taxon>
        <taxon>Insecta</taxon>
        <taxon>Pterygota</taxon>
        <taxon>Neoptera</taxon>
        <taxon>Paraneoptera</taxon>
        <taxon>Hemiptera</taxon>
        <taxon>Heteroptera</taxon>
        <taxon>Panheteroptera</taxon>
        <taxon>Cimicomorpha</taxon>
        <taxon>Reduviidae</taxon>
        <taxon>Harpactorinae</taxon>
        <taxon>Harpactorini</taxon>
        <taxon>Rhynocoris</taxon>
    </lineage>
</organism>
<evidence type="ECO:0000256" key="1">
    <source>
        <dbReference type="ARBA" id="ARBA00022771"/>
    </source>
</evidence>
<feature type="compositionally biased region" description="Basic residues" evidence="4">
    <location>
        <begin position="103"/>
        <end position="112"/>
    </location>
</feature>
<evidence type="ECO:0000259" key="5">
    <source>
        <dbReference type="PROSITE" id="PS50089"/>
    </source>
</evidence>
<dbReference type="EMBL" id="JAPXFL010000008">
    <property type="protein sequence ID" value="KAK9502871.1"/>
    <property type="molecule type" value="Genomic_DNA"/>
</dbReference>
<keyword evidence="2" id="KW-0862">Zinc</keyword>